<accession>B3RWJ4</accession>
<dbReference type="AlphaFoldDB" id="B3RWJ4"/>
<protein>
    <recommendedName>
        <fullName evidence="9">G-protein coupled receptors family 1 profile domain-containing protein</fullName>
    </recommendedName>
</protein>
<dbReference type="GeneID" id="6753806"/>
<dbReference type="GO" id="GO:0005886">
    <property type="term" value="C:plasma membrane"/>
    <property type="evidence" value="ECO:0000318"/>
    <property type="project" value="GO_Central"/>
</dbReference>
<evidence type="ECO:0000256" key="8">
    <source>
        <dbReference type="SAM" id="Phobius"/>
    </source>
</evidence>
<dbReference type="STRING" id="10228.B3RWJ4"/>
<dbReference type="OMA" id="CAIAMIR"/>
<dbReference type="Proteomes" id="UP000009022">
    <property type="component" value="Unassembled WGS sequence"/>
</dbReference>
<feature type="transmembrane region" description="Helical" evidence="8">
    <location>
        <begin position="95"/>
        <end position="121"/>
    </location>
</feature>
<proteinExistence type="predicted"/>
<dbReference type="PhylomeDB" id="B3RWJ4"/>
<evidence type="ECO:0000256" key="4">
    <source>
        <dbReference type="ARBA" id="ARBA00023040"/>
    </source>
</evidence>
<dbReference type="GO" id="GO:0007186">
    <property type="term" value="P:G protein-coupled receptor signaling pathway"/>
    <property type="evidence" value="ECO:0000318"/>
    <property type="project" value="GO_Central"/>
</dbReference>
<evidence type="ECO:0000256" key="1">
    <source>
        <dbReference type="ARBA" id="ARBA00004141"/>
    </source>
</evidence>
<dbReference type="PRINTS" id="PR00237">
    <property type="entry name" value="GPCRRHODOPSN"/>
</dbReference>
<feature type="transmembrane region" description="Helical" evidence="8">
    <location>
        <begin position="31"/>
        <end position="52"/>
    </location>
</feature>
<dbReference type="Pfam" id="PF00001">
    <property type="entry name" value="7tm_1"/>
    <property type="match status" value="1"/>
</dbReference>
<dbReference type="PANTHER" id="PTHR24243:SF208">
    <property type="entry name" value="PYROKININ-1 RECEPTOR"/>
    <property type="match status" value="1"/>
</dbReference>
<dbReference type="GO" id="GO:0004930">
    <property type="term" value="F:G protein-coupled receptor activity"/>
    <property type="evidence" value="ECO:0000318"/>
    <property type="project" value="GO_Central"/>
</dbReference>
<feature type="transmembrane region" description="Helical" evidence="8">
    <location>
        <begin position="142"/>
        <end position="163"/>
    </location>
</feature>
<keyword evidence="2 8" id="KW-0812">Transmembrane</keyword>
<dbReference type="PANTHER" id="PTHR24243">
    <property type="entry name" value="G-PROTEIN COUPLED RECEPTOR"/>
    <property type="match status" value="1"/>
</dbReference>
<keyword evidence="3 8" id="KW-1133">Transmembrane helix</keyword>
<dbReference type="InParanoid" id="B3RWJ4"/>
<dbReference type="eggNOG" id="KOG3656">
    <property type="taxonomic scope" value="Eukaryota"/>
</dbReference>
<evidence type="ECO:0000313" key="11">
    <source>
        <dbReference type="Proteomes" id="UP000009022"/>
    </source>
</evidence>
<keyword evidence="5 8" id="KW-0472">Membrane</keyword>
<reference evidence="10 11" key="1">
    <citation type="journal article" date="2008" name="Nature">
        <title>The Trichoplax genome and the nature of placozoans.</title>
        <authorList>
            <person name="Srivastava M."/>
            <person name="Begovic E."/>
            <person name="Chapman J."/>
            <person name="Putnam N.H."/>
            <person name="Hellsten U."/>
            <person name="Kawashima T."/>
            <person name="Kuo A."/>
            <person name="Mitros T."/>
            <person name="Salamov A."/>
            <person name="Carpenter M.L."/>
            <person name="Signorovitch A.Y."/>
            <person name="Moreno M.A."/>
            <person name="Kamm K."/>
            <person name="Grimwood J."/>
            <person name="Schmutz J."/>
            <person name="Shapiro H."/>
            <person name="Grigoriev I.V."/>
            <person name="Buss L.W."/>
            <person name="Schierwater B."/>
            <person name="Dellaporta S.L."/>
            <person name="Rokhsar D.S."/>
        </authorList>
    </citation>
    <scope>NUCLEOTIDE SEQUENCE [LARGE SCALE GENOMIC DNA]</scope>
    <source>
        <strain evidence="10 11">Grell-BS-1999</strain>
    </source>
</reference>
<keyword evidence="11" id="KW-1185">Reference proteome</keyword>
<feature type="transmembrane region" description="Helical" evidence="8">
    <location>
        <begin position="183"/>
        <end position="212"/>
    </location>
</feature>
<evidence type="ECO:0000256" key="3">
    <source>
        <dbReference type="ARBA" id="ARBA00022989"/>
    </source>
</evidence>
<keyword evidence="7" id="KW-0807">Transducer</keyword>
<keyword evidence="6" id="KW-0675">Receptor</keyword>
<dbReference type="PROSITE" id="PS50262">
    <property type="entry name" value="G_PROTEIN_RECEP_F1_2"/>
    <property type="match status" value="1"/>
</dbReference>
<dbReference type="EMBL" id="DS985245">
    <property type="protein sequence ID" value="EDV25146.1"/>
    <property type="molecule type" value="Genomic_DNA"/>
</dbReference>
<evidence type="ECO:0000313" key="10">
    <source>
        <dbReference type="EMBL" id="EDV25146.1"/>
    </source>
</evidence>
<comment type="subcellular location">
    <subcellularLocation>
        <location evidence="1">Membrane</location>
        <topology evidence="1">Multi-pass membrane protein</topology>
    </subcellularLocation>
</comment>
<evidence type="ECO:0000259" key="9">
    <source>
        <dbReference type="PROSITE" id="PS50262"/>
    </source>
</evidence>
<gene>
    <name evidence="10" type="ORF">TRIADDRAFT_56770</name>
</gene>
<organism evidence="10 11">
    <name type="scientific">Trichoplax adhaerens</name>
    <name type="common">Trichoplax reptans</name>
    <dbReference type="NCBI Taxonomy" id="10228"/>
    <lineage>
        <taxon>Eukaryota</taxon>
        <taxon>Metazoa</taxon>
        <taxon>Placozoa</taxon>
        <taxon>Uniplacotomia</taxon>
        <taxon>Trichoplacea</taxon>
        <taxon>Trichoplacidae</taxon>
        <taxon>Trichoplax</taxon>
    </lineage>
</organism>
<evidence type="ECO:0000256" key="5">
    <source>
        <dbReference type="ARBA" id="ARBA00023136"/>
    </source>
</evidence>
<dbReference type="CDD" id="cd00637">
    <property type="entry name" value="7tm_classA_rhodopsin-like"/>
    <property type="match status" value="1"/>
</dbReference>
<dbReference type="InterPro" id="IPR017452">
    <property type="entry name" value="GPCR_Rhodpsn_7TM"/>
</dbReference>
<sequence>MEVTRSFLSITTSAITLPSRANGTLTSTPLAYLIIWPIIAVVTFIGNVIMLATIMRTKHLRNGCYVLMGSMFVSGILYSLLYLAPRWANPYWREVVFICSITQLIGILFIVNLNLHICAIAMIRFLGVKYPLRFKAVSSPTVAYISVPVIWIISILVGFMPLVTFMPYKIDTCVTFGRKDSDILYLVIVFAMLFFIPLIVISVFYATIWKILKVNDINMERHRQRASGSSYERSYHVRAAKQTIIIVMVFAAFWLPFVLTFLLFLFDVIKIDQTIIIQPTQFIAFSYAGANPFIHYIQSSGLRHGTKVLFRRFFYRK</sequence>
<evidence type="ECO:0000256" key="6">
    <source>
        <dbReference type="ARBA" id="ARBA00023170"/>
    </source>
</evidence>
<evidence type="ECO:0000256" key="7">
    <source>
        <dbReference type="ARBA" id="ARBA00023224"/>
    </source>
</evidence>
<dbReference type="OrthoDB" id="5975661at2759"/>
<name>B3RWJ4_TRIAD</name>
<feature type="domain" description="G-protein coupled receptors family 1 profile" evidence="9">
    <location>
        <begin position="46"/>
        <end position="295"/>
    </location>
</feature>
<dbReference type="HOGENOM" id="CLU_009579_5_0_1"/>
<feature type="transmembrane region" description="Helical" evidence="8">
    <location>
        <begin position="243"/>
        <end position="266"/>
    </location>
</feature>
<dbReference type="RefSeq" id="XP_002113036.1">
    <property type="nucleotide sequence ID" value="XM_002113000.1"/>
</dbReference>
<dbReference type="KEGG" id="tad:TRIADDRAFT_56770"/>
<dbReference type="CTD" id="6753806"/>
<dbReference type="Gene3D" id="1.20.1070.10">
    <property type="entry name" value="Rhodopsin 7-helix transmembrane proteins"/>
    <property type="match status" value="1"/>
</dbReference>
<dbReference type="FunCoup" id="B3RWJ4">
    <property type="interactions" value="100"/>
</dbReference>
<evidence type="ECO:0000256" key="2">
    <source>
        <dbReference type="ARBA" id="ARBA00022692"/>
    </source>
</evidence>
<dbReference type="InterPro" id="IPR000276">
    <property type="entry name" value="GPCR_Rhodpsn"/>
</dbReference>
<feature type="transmembrane region" description="Helical" evidence="8">
    <location>
        <begin position="64"/>
        <end position="83"/>
    </location>
</feature>
<dbReference type="SUPFAM" id="SSF81321">
    <property type="entry name" value="Family A G protein-coupled receptor-like"/>
    <property type="match status" value="1"/>
</dbReference>
<keyword evidence="4" id="KW-0297">G-protein coupled receptor</keyword>